<reference evidence="3 4" key="1">
    <citation type="submission" date="2020-07" db="EMBL/GenBank/DDBJ databases">
        <title>Luteimonas sp. SJ-92.</title>
        <authorList>
            <person name="Huang X.-X."/>
            <person name="Xu L."/>
            <person name="Sun J.-Q."/>
        </authorList>
    </citation>
    <scope>NUCLEOTIDE SEQUENCE [LARGE SCALE GENOMIC DNA]</scope>
    <source>
        <strain evidence="3 4">SJ-92</strain>
    </source>
</reference>
<sequence length="248" mass="27670">MHDLDIARTPRWSNVGRDRKALAIWRTMERNFGPGVSKGAWLDVGCGSGAIATTLAGIARHVTGIDPEPWDAWRGAMAEHSNLRLMVGEFDGPEPPLPGASIDVVVCNQVYEHVRDPFALIRNINRVLVPGGVCYFAGPNLLWPIEPHVFWPFVHWLPRSTAHRTMTVLGSRCASELDAYSTTSWRLVSWFRQSGFSVRNAIPQRALSIEGKGLQPRVMRTFGRLPGVVHDLLLPLMPSFVFLLKKQS</sequence>
<dbReference type="GO" id="GO:0032259">
    <property type="term" value="P:methylation"/>
    <property type="evidence" value="ECO:0007669"/>
    <property type="project" value="UniProtKB-KW"/>
</dbReference>
<dbReference type="Pfam" id="PF08241">
    <property type="entry name" value="Methyltransf_11"/>
    <property type="match status" value="1"/>
</dbReference>
<accession>A0A853JI10</accession>
<dbReference type="InterPro" id="IPR029063">
    <property type="entry name" value="SAM-dependent_MTases_sf"/>
</dbReference>
<dbReference type="PANTHER" id="PTHR43861">
    <property type="entry name" value="TRANS-ACONITATE 2-METHYLTRANSFERASE-RELATED"/>
    <property type="match status" value="1"/>
</dbReference>
<name>A0A853JI10_9GAMM</name>
<comment type="caution">
    <text evidence="3">The sequence shown here is derived from an EMBL/GenBank/DDBJ whole genome shotgun (WGS) entry which is preliminary data.</text>
</comment>
<dbReference type="InterPro" id="IPR013216">
    <property type="entry name" value="Methyltransf_11"/>
</dbReference>
<evidence type="ECO:0000256" key="1">
    <source>
        <dbReference type="ARBA" id="ARBA00022679"/>
    </source>
</evidence>
<evidence type="ECO:0000313" key="4">
    <source>
        <dbReference type="Proteomes" id="UP000578091"/>
    </source>
</evidence>
<keyword evidence="1 3" id="KW-0808">Transferase</keyword>
<dbReference type="EMBL" id="JACCKA010000092">
    <property type="protein sequence ID" value="NZA28352.1"/>
    <property type="molecule type" value="Genomic_DNA"/>
</dbReference>
<dbReference type="SUPFAM" id="SSF53335">
    <property type="entry name" value="S-adenosyl-L-methionine-dependent methyltransferases"/>
    <property type="match status" value="1"/>
</dbReference>
<dbReference type="PANTHER" id="PTHR43861:SF3">
    <property type="entry name" value="PUTATIVE (AFU_ORTHOLOGUE AFUA_2G14390)-RELATED"/>
    <property type="match status" value="1"/>
</dbReference>
<dbReference type="CDD" id="cd02440">
    <property type="entry name" value="AdoMet_MTases"/>
    <property type="match status" value="1"/>
</dbReference>
<gene>
    <name evidence="3" type="ORF">H0E84_18405</name>
</gene>
<proteinExistence type="predicted"/>
<keyword evidence="4" id="KW-1185">Reference proteome</keyword>
<keyword evidence="3" id="KW-0489">Methyltransferase</keyword>
<evidence type="ECO:0000259" key="2">
    <source>
        <dbReference type="Pfam" id="PF08241"/>
    </source>
</evidence>
<dbReference type="Gene3D" id="3.40.50.150">
    <property type="entry name" value="Vaccinia Virus protein VP39"/>
    <property type="match status" value="1"/>
</dbReference>
<dbReference type="RefSeq" id="WP_180680118.1">
    <property type="nucleotide sequence ID" value="NZ_JACCKA010000092.1"/>
</dbReference>
<feature type="domain" description="Methyltransferase type 11" evidence="2">
    <location>
        <begin position="42"/>
        <end position="136"/>
    </location>
</feature>
<protein>
    <submittedName>
        <fullName evidence="3">Class I SAM-dependent methyltransferase</fullName>
    </submittedName>
</protein>
<dbReference type="AlphaFoldDB" id="A0A853JI10"/>
<dbReference type="GO" id="GO:0008168">
    <property type="term" value="F:methyltransferase activity"/>
    <property type="evidence" value="ECO:0007669"/>
    <property type="project" value="UniProtKB-KW"/>
</dbReference>
<organism evidence="3 4">
    <name type="scientific">Luteimonas salinisoli</name>
    <dbReference type="NCBI Taxonomy" id="2752307"/>
    <lineage>
        <taxon>Bacteria</taxon>
        <taxon>Pseudomonadati</taxon>
        <taxon>Pseudomonadota</taxon>
        <taxon>Gammaproteobacteria</taxon>
        <taxon>Lysobacterales</taxon>
        <taxon>Lysobacteraceae</taxon>
        <taxon>Luteimonas</taxon>
    </lineage>
</organism>
<dbReference type="Proteomes" id="UP000578091">
    <property type="component" value="Unassembled WGS sequence"/>
</dbReference>
<evidence type="ECO:0000313" key="3">
    <source>
        <dbReference type="EMBL" id="NZA28352.1"/>
    </source>
</evidence>